<dbReference type="AlphaFoldDB" id="A0AAE3D104"/>
<name>A0AAE3D104_9HYPH</name>
<reference evidence="2" key="1">
    <citation type="submission" date="2021-08" db="EMBL/GenBank/DDBJ databases">
        <title>Hoeflea bacterium WL0058 sp. nov., isolated from the sediment.</title>
        <authorList>
            <person name="Wang L."/>
            <person name="Zhang D."/>
        </authorList>
    </citation>
    <scope>NUCLEOTIDE SEQUENCE</scope>
    <source>
        <strain evidence="2">WL0058</strain>
    </source>
</reference>
<dbReference type="Pfam" id="PF07182">
    <property type="entry name" value="DUF1402"/>
    <property type="match status" value="1"/>
</dbReference>
<sequence>MATMLLAIVIAALATTGASGKTIVVPEGNRHASQPKVPGASIKRTRDTRSTFDRKYDKILDLLQRDRKLRAKINSTAAQYGIDPIHIVGALVGEHTYNVDAYDRLQSYYIKAMAYATGGLSFSYNRMDVDEFVNLPEFDKCRSFSSSFDLWTCREAVWEKSFKNRTVRGVRYPNDRFSAVFFQPFYAGQTFGLGQLNPLTALMHTDMVNRVSGYRKLSHRDGEDVYKAIMNPDMSLAYVAAALRHSIDAYRDIAGLDISGNPGITATLYNVGNPDDRARVLARRNRDRKARGQSLLMPQENYYGWLVNDRIDDLRALF</sequence>
<dbReference type="InterPro" id="IPR009842">
    <property type="entry name" value="DUF1402"/>
</dbReference>
<keyword evidence="1" id="KW-0732">Signal</keyword>
<organism evidence="2 3">
    <name type="scientific">Flavimaribacter sediminis</name>
    <dbReference type="NCBI Taxonomy" id="2865987"/>
    <lineage>
        <taxon>Bacteria</taxon>
        <taxon>Pseudomonadati</taxon>
        <taxon>Pseudomonadota</taxon>
        <taxon>Alphaproteobacteria</taxon>
        <taxon>Hyphomicrobiales</taxon>
        <taxon>Rhizobiaceae</taxon>
        <taxon>Flavimaribacter</taxon>
    </lineage>
</organism>
<evidence type="ECO:0000313" key="3">
    <source>
        <dbReference type="Proteomes" id="UP001196509"/>
    </source>
</evidence>
<accession>A0AAE3D104</accession>
<feature type="signal peptide" evidence="1">
    <location>
        <begin position="1"/>
        <end position="20"/>
    </location>
</feature>
<evidence type="ECO:0000256" key="1">
    <source>
        <dbReference type="SAM" id="SignalP"/>
    </source>
</evidence>
<dbReference type="Proteomes" id="UP001196509">
    <property type="component" value="Unassembled WGS sequence"/>
</dbReference>
<gene>
    <name evidence="2" type="ORF">K1W69_14150</name>
</gene>
<keyword evidence="3" id="KW-1185">Reference proteome</keyword>
<feature type="chain" id="PRO_5042142528" evidence="1">
    <location>
        <begin position="21"/>
        <end position="318"/>
    </location>
</feature>
<proteinExistence type="predicted"/>
<evidence type="ECO:0000313" key="2">
    <source>
        <dbReference type="EMBL" id="MBW8638334.1"/>
    </source>
</evidence>
<dbReference type="RefSeq" id="WP_220229354.1">
    <property type="nucleotide sequence ID" value="NZ_JAICBX010000002.1"/>
</dbReference>
<protein>
    <submittedName>
        <fullName evidence="2">DUF1402 family protein</fullName>
    </submittedName>
</protein>
<comment type="caution">
    <text evidence="2">The sequence shown here is derived from an EMBL/GenBank/DDBJ whole genome shotgun (WGS) entry which is preliminary data.</text>
</comment>
<dbReference type="EMBL" id="JAICBX010000002">
    <property type="protein sequence ID" value="MBW8638334.1"/>
    <property type="molecule type" value="Genomic_DNA"/>
</dbReference>